<evidence type="ECO:0000313" key="4">
    <source>
        <dbReference type="EMBL" id="RND01315.1"/>
    </source>
</evidence>
<dbReference type="Gene3D" id="3.40.630.40">
    <property type="entry name" value="Zn-dependent exopeptidases"/>
    <property type="match status" value="1"/>
</dbReference>
<organism evidence="4 5">
    <name type="scientific">Lysinibacillus halotolerans</name>
    <dbReference type="NCBI Taxonomy" id="1368476"/>
    <lineage>
        <taxon>Bacteria</taxon>
        <taxon>Bacillati</taxon>
        <taxon>Bacillota</taxon>
        <taxon>Bacilli</taxon>
        <taxon>Bacillales</taxon>
        <taxon>Bacillaceae</taxon>
        <taxon>Lysinibacillus</taxon>
    </lineage>
</organism>
<dbReference type="SUPFAM" id="SSF53187">
    <property type="entry name" value="Zn-dependent exopeptidases"/>
    <property type="match status" value="1"/>
</dbReference>
<feature type="region of interest" description="Disordered" evidence="2">
    <location>
        <begin position="1"/>
        <end position="24"/>
    </location>
</feature>
<reference evidence="4 5" key="1">
    <citation type="journal article" date="2014" name="Int. J. Syst. Evol. Microbiol.">
        <title>Lysinibacillus halotolerans sp. nov., isolated from saline-alkaline soil.</title>
        <authorList>
            <person name="Kong D."/>
            <person name="Wang Y."/>
            <person name="Zhao B."/>
            <person name="Li Y."/>
            <person name="Song J."/>
            <person name="Zhai Y."/>
            <person name="Zhang C."/>
            <person name="Wang H."/>
            <person name="Chen X."/>
            <person name="Zhao B."/>
            <person name="Ruan Z."/>
        </authorList>
    </citation>
    <scope>NUCLEOTIDE SEQUENCE [LARGE SCALE GENOMIC DNA]</scope>
    <source>
        <strain evidence="4 5">MCCC 1A12703</strain>
    </source>
</reference>
<evidence type="ECO:0000259" key="3">
    <source>
        <dbReference type="SMART" id="SM00646"/>
    </source>
</evidence>
<protein>
    <recommendedName>
        <fullName evidence="3">MurNAc-LAA domain-containing protein</fullName>
    </recommendedName>
</protein>
<dbReference type="Pfam" id="PF01520">
    <property type="entry name" value="Amidase_3"/>
    <property type="match status" value="1"/>
</dbReference>
<evidence type="ECO:0000256" key="1">
    <source>
        <dbReference type="ARBA" id="ARBA00022801"/>
    </source>
</evidence>
<feature type="region of interest" description="Disordered" evidence="2">
    <location>
        <begin position="189"/>
        <end position="227"/>
    </location>
</feature>
<dbReference type="Proteomes" id="UP000279909">
    <property type="component" value="Unassembled WGS sequence"/>
</dbReference>
<gene>
    <name evidence="4" type="ORF">EC501_01515</name>
</gene>
<feature type="compositionally biased region" description="Polar residues" evidence="2">
    <location>
        <begin position="193"/>
        <end position="209"/>
    </location>
</feature>
<dbReference type="InterPro" id="IPR050695">
    <property type="entry name" value="N-acetylmuramoyl_amidase_3"/>
</dbReference>
<keyword evidence="5" id="KW-1185">Reference proteome</keyword>
<dbReference type="GO" id="GO:0008745">
    <property type="term" value="F:N-acetylmuramoyl-L-alanine amidase activity"/>
    <property type="evidence" value="ECO:0007669"/>
    <property type="project" value="InterPro"/>
</dbReference>
<proteinExistence type="predicted"/>
<dbReference type="RefSeq" id="WP_122970529.1">
    <property type="nucleotide sequence ID" value="NZ_RHLQ01000002.1"/>
</dbReference>
<feature type="domain" description="MurNAc-LAA" evidence="3">
    <location>
        <begin position="66"/>
        <end position="179"/>
    </location>
</feature>
<dbReference type="PANTHER" id="PTHR30404">
    <property type="entry name" value="N-ACETYLMURAMOYL-L-ALANINE AMIDASE"/>
    <property type="match status" value="1"/>
</dbReference>
<keyword evidence="1" id="KW-0378">Hydrolase</keyword>
<evidence type="ECO:0000256" key="2">
    <source>
        <dbReference type="SAM" id="MobiDB-lite"/>
    </source>
</evidence>
<evidence type="ECO:0000313" key="5">
    <source>
        <dbReference type="Proteomes" id="UP000279909"/>
    </source>
</evidence>
<feature type="compositionally biased region" description="Gly residues" evidence="2">
    <location>
        <begin position="1"/>
        <end position="10"/>
    </location>
</feature>
<name>A0A3M8HG30_9BACI</name>
<dbReference type="CDD" id="cd02696">
    <property type="entry name" value="MurNAc-LAA"/>
    <property type="match status" value="1"/>
</dbReference>
<dbReference type="EMBL" id="RHLQ01000002">
    <property type="protein sequence ID" value="RND01315.1"/>
    <property type="molecule type" value="Genomic_DNA"/>
</dbReference>
<sequence length="333" mass="36148">MIKIGYGAGHGYHTPGKRSPDGEREWSFNNKVARAFANELALYKGVITKRFDDPTGETDVPLIVRTNGANSWGADYYISFHHNALSGRWGTHTGVETYTFTYPSPQSVALANAIHPAVVKAYGLTNRGIKRANLHIVRETEMPSILIEGGFMDSTIDIVKLRNDEIIANVGKSVAQSLARFLGLSKVAESEQETPVSTPSRPPVNSLTPTPVPTPSEKPSQSSTKLAVDGYWGPATTRALQRHYGTTVDGIISGQPRNPSTVNIPSARFGSGGSQLIRAMQKDLGTTVDGFISYPSLMIRALQRRFGTTQDGFISKPSQLVKAMQRALNNGTF</sequence>
<dbReference type="OrthoDB" id="9763643at2"/>
<dbReference type="InterPro" id="IPR002508">
    <property type="entry name" value="MurNAc-LAA_cat"/>
</dbReference>
<dbReference type="AlphaFoldDB" id="A0A3M8HG30"/>
<dbReference type="GO" id="GO:0030288">
    <property type="term" value="C:outer membrane-bounded periplasmic space"/>
    <property type="evidence" value="ECO:0007669"/>
    <property type="project" value="TreeGrafter"/>
</dbReference>
<dbReference type="PANTHER" id="PTHR30404:SF0">
    <property type="entry name" value="N-ACETYLMURAMOYL-L-ALANINE AMIDASE AMIC"/>
    <property type="match status" value="1"/>
</dbReference>
<accession>A0A3M8HG30</accession>
<dbReference type="SMART" id="SM00646">
    <property type="entry name" value="Ami_3"/>
    <property type="match status" value="1"/>
</dbReference>
<dbReference type="GO" id="GO:0009253">
    <property type="term" value="P:peptidoglycan catabolic process"/>
    <property type="evidence" value="ECO:0007669"/>
    <property type="project" value="InterPro"/>
</dbReference>
<comment type="caution">
    <text evidence="4">The sequence shown here is derived from an EMBL/GenBank/DDBJ whole genome shotgun (WGS) entry which is preliminary data.</text>
</comment>